<evidence type="ECO:0008006" key="4">
    <source>
        <dbReference type="Google" id="ProtNLM"/>
    </source>
</evidence>
<keyword evidence="3" id="KW-1185">Reference proteome</keyword>
<dbReference type="EMBL" id="CP058595">
    <property type="protein sequence ID" value="QLG44321.1"/>
    <property type="molecule type" value="Genomic_DNA"/>
</dbReference>
<keyword evidence="1" id="KW-0732">Signal</keyword>
<dbReference type="RefSeq" id="WP_179240656.1">
    <property type="nucleotide sequence ID" value="NZ_CP058595.1"/>
</dbReference>
<protein>
    <recommendedName>
        <fullName evidence="4">Carboxypeptidase-like regulatory domain-containing protein</fullName>
    </recommendedName>
</protein>
<dbReference type="AlphaFoldDB" id="A0A7H9ALK5"/>
<organism evidence="2 3">
    <name type="scientific">Costertonia aggregata</name>
    <dbReference type="NCBI Taxonomy" id="343403"/>
    <lineage>
        <taxon>Bacteria</taxon>
        <taxon>Pseudomonadati</taxon>
        <taxon>Bacteroidota</taxon>
        <taxon>Flavobacteriia</taxon>
        <taxon>Flavobacteriales</taxon>
        <taxon>Flavobacteriaceae</taxon>
        <taxon>Costertonia</taxon>
    </lineage>
</organism>
<dbReference type="KEGG" id="cagg:HYG79_02830"/>
<accession>A0A7H9ALK5</accession>
<evidence type="ECO:0000256" key="1">
    <source>
        <dbReference type="SAM" id="SignalP"/>
    </source>
</evidence>
<name>A0A7H9ALK5_9FLAO</name>
<sequence length="249" mass="28857">MKNHILLFFSFLLFVSVQAQEDDRVLLRGKVMYRDSNVSNEYVINVNTEKAVSTNDNGQFETWVKVGDLLVFTAVNYELKSVVITDAILKNNRLVVEVNEKVTELDEVVVSPENQEKFLEVKNEEFKGYEYEIDRTSEVQNIALSQTERGMQDGLNIKNIFKALFKAVKTEEGEERPPLKVSEVLRTVYDDEFFVMDLKLPQDKIDAFLLYCDAKMPSQSLLQKDNEFQLIDFLVTHSKTYLKELQAEE</sequence>
<feature type="signal peptide" evidence="1">
    <location>
        <begin position="1"/>
        <end position="19"/>
    </location>
</feature>
<evidence type="ECO:0000313" key="2">
    <source>
        <dbReference type="EMBL" id="QLG44321.1"/>
    </source>
</evidence>
<gene>
    <name evidence="2" type="ORF">HYG79_02830</name>
</gene>
<feature type="chain" id="PRO_5028921496" description="Carboxypeptidase-like regulatory domain-containing protein" evidence="1">
    <location>
        <begin position="20"/>
        <end position="249"/>
    </location>
</feature>
<reference evidence="2 3" key="1">
    <citation type="journal article" date="2006" name="Int. J. Syst. Evol. Microbiol.">
        <title>Costertonia aggregata gen. nov., sp. nov., a mesophilic marine bacterium of the family Flavobacteriaceae, isolated from a mature biofilm.</title>
        <authorList>
            <person name="Kwon K.K."/>
            <person name="Lee Y.K."/>
            <person name="Lee H.K."/>
        </authorList>
    </citation>
    <scope>NUCLEOTIDE SEQUENCE [LARGE SCALE GENOMIC DNA]</scope>
    <source>
        <strain evidence="2 3">KCCM 42265</strain>
    </source>
</reference>
<dbReference type="Proteomes" id="UP000509302">
    <property type="component" value="Chromosome"/>
</dbReference>
<proteinExistence type="predicted"/>
<evidence type="ECO:0000313" key="3">
    <source>
        <dbReference type="Proteomes" id="UP000509302"/>
    </source>
</evidence>